<evidence type="ECO:0000313" key="2">
    <source>
        <dbReference type="Proteomes" id="UP000295550"/>
    </source>
</evidence>
<sequence>MNSASNGIHIPGSESAMKADVGKGMKVFHSSNHNIYSEEVRQRIDVVRADYEDKNITEREARDAIRKIQMDMKNKIWSGNSSTTKCGRLN</sequence>
<dbReference type="EMBL" id="PUJX01000054">
    <property type="protein sequence ID" value="TDB42609.1"/>
    <property type="molecule type" value="Genomic_DNA"/>
</dbReference>
<gene>
    <name evidence="1" type="ORF">C5468_24745</name>
</gene>
<reference evidence="1 2" key="1">
    <citation type="journal article" date="2019" name="Int. J. Syst. Evol. Microbiol.">
        <title>Photorhabdus khanii subsp. guanajuatensis subsp. nov., isolated from Heterorhabditis atacamensis, and Photorhabdus luminescens subsp. mexicana subsp. nov., isolated from Heterorhabditis mexicana entomopathogenic nematodes.</title>
        <authorList>
            <person name="Machado R.A.R."/>
            <person name="Bruno P."/>
            <person name="Arce C.C.M."/>
            <person name="Liechti N."/>
            <person name="Kohler A."/>
            <person name="Bernal J."/>
            <person name="Bruggmann R."/>
            <person name="Turlings T.C.J."/>
        </authorList>
    </citation>
    <scope>NUCLEOTIDE SEQUENCE [LARGE SCALE GENOMIC DNA]</scope>
    <source>
        <strain evidence="1 2">MEX47-22</strain>
    </source>
</reference>
<protein>
    <submittedName>
        <fullName evidence="1">Uncharacterized protein</fullName>
    </submittedName>
</protein>
<dbReference type="Pfam" id="PF14412">
    <property type="entry name" value="AHH"/>
    <property type="match status" value="1"/>
</dbReference>
<organism evidence="1 2">
    <name type="scientific">Photorhabdus luminescens subsp. mexicana</name>
    <dbReference type="NCBI Taxonomy" id="2100167"/>
    <lineage>
        <taxon>Bacteria</taxon>
        <taxon>Pseudomonadati</taxon>
        <taxon>Pseudomonadota</taxon>
        <taxon>Gammaproteobacteria</taxon>
        <taxon>Enterobacterales</taxon>
        <taxon>Morganellaceae</taxon>
        <taxon>Photorhabdus</taxon>
    </lineage>
</organism>
<dbReference type="AlphaFoldDB" id="A0A4R4IR20"/>
<name>A0A4R4IR20_PHOLU</name>
<proteinExistence type="predicted"/>
<comment type="caution">
    <text evidence="1">The sequence shown here is derived from an EMBL/GenBank/DDBJ whole genome shotgun (WGS) entry which is preliminary data.</text>
</comment>
<evidence type="ECO:0000313" key="1">
    <source>
        <dbReference type="EMBL" id="TDB42609.1"/>
    </source>
</evidence>
<dbReference type="Proteomes" id="UP000295550">
    <property type="component" value="Unassembled WGS sequence"/>
</dbReference>
<accession>A0A4R4IR20</accession>
<dbReference type="InterPro" id="IPR032871">
    <property type="entry name" value="AHH_dom_containing"/>
</dbReference>